<protein>
    <recommendedName>
        <fullName evidence="2">CBU-0592-like domain-containing protein</fullName>
    </recommendedName>
</protein>
<keyword evidence="1" id="KW-0812">Transmembrane</keyword>
<reference evidence="3 4" key="1">
    <citation type="journal article" date="2011" name="J. Bacteriol.">
        <title>Complete genome sequence of seawater bacterium Glaciecola nitratireducens FR1064T.</title>
        <authorList>
            <person name="Bian F."/>
            <person name="Qin Q.L."/>
            <person name="Xie B.B."/>
            <person name="Shu Y.L."/>
            <person name="Zhang X.Y."/>
            <person name="Yu Y."/>
            <person name="Chen B."/>
            <person name="Chen X.L."/>
            <person name="Zhou B.C."/>
            <person name="Zhang Y.Z."/>
        </authorList>
    </citation>
    <scope>NUCLEOTIDE SEQUENCE [LARGE SCALE GENOMIC DNA]</scope>
    <source>
        <strain evidence="4">JCM 12485 / KCTC 12276 / FR1064</strain>
    </source>
</reference>
<keyword evidence="1" id="KW-1133">Transmembrane helix</keyword>
<dbReference type="Proteomes" id="UP000009282">
    <property type="component" value="Chromosome"/>
</dbReference>
<name>G4QGD3_GLANF</name>
<dbReference type="eggNOG" id="ENOG503363X">
    <property type="taxonomic scope" value="Bacteria"/>
</dbReference>
<organism evidence="3 4">
    <name type="scientific">Glaciecola nitratireducens (strain JCM 12485 / KCTC 12276 / FR1064)</name>
    <dbReference type="NCBI Taxonomy" id="1085623"/>
    <lineage>
        <taxon>Bacteria</taxon>
        <taxon>Pseudomonadati</taxon>
        <taxon>Pseudomonadota</taxon>
        <taxon>Gammaproteobacteria</taxon>
        <taxon>Alteromonadales</taxon>
        <taxon>Alteromonadaceae</taxon>
        <taxon>Brumicola</taxon>
    </lineage>
</organism>
<proteinExistence type="predicted"/>
<feature type="domain" description="CBU-0592-like" evidence="2">
    <location>
        <begin position="5"/>
        <end position="71"/>
    </location>
</feature>
<keyword evidence="1" id="KW-0472">Membrane</keyword>
<gene>
    <name evidence="3" type="ordered locus">GNIT_1334</name>
</gene>
<feature type="transmembrane region" description="Helical" evidence="1">
    <location>
        <begin position="50"/>
        <end position="73"/>
    </location>
</feature>
<keyword evidence="4" id="KW-1185">Reference proteome</keyword>
<evidence type="ECO:0000259" key="2">
    <source>
        <dbReference type="Pfam" id="PF26604"/>
    </source>
</evidence>
<feature type="transmembrane region" description="Helical" evidence="1">
    <location>
        <begin position="160"/>
        <end position="179"/>
    </location>
</feature>
<dbReference type="OrthoDB" id="6226510at2"/>
<evidence type="ECO:0000313" key="3">
    <source>
        <dbReference type="EMBL" id="AEP29458.1"/>
    </source>
</evidence>
<dbReference type="KEGG" id="gni:GNIT_1334"/>
<sequence>MFMLILGWCGTFLYLANHAYISLVTSWRPKVYFSGNLFAATALTVQSVHLSSWQAAVINGFWMTVSTLLLIDVKIDSVKIRAKSYFSFSALMLLAASASFFLIEITTFYEVLGWSSAYFFCSSYFLFSAKIISSRAYLSCNVYAALALLPQLWLSANYPVLTLEVAWAIVSLIGIIKSYNEVHLID</sequence>
<dbReference type="EMBL" id="CP003060">
    <property type="protein sequence ID" value="AEP29458.1"/>
    <property type="molecule type" value="Genomic_DNA"/>
</dbReference>
<feature type="transmembrane region" description="Helical" evidence="1">
    <location>
        <begin position="85"/>
        <end position="105"/>
    </location>
</feature>
<dbReference type="AlphaFoldDB" id="G4QGD3"/>
<feature type="domain" description="CBU-0592-like" evidence="2">
    <location>
        <begin position="109"/>
        <end position="179"/>
    </location>
</feature>
<dbReference type="InterPro" id="IPR058058">
    <property type="entry name" value="CBU_0592-like"/>
</dbReference>
<dbReference type="NCBIfam" id="NF047864">
    <property type="entry name" value="CBU_0592_membra"/>
    <property type="match status" value="1"/>
</dbReference>
<evidence type="ECO:0000256" key="1">
    <source>
        <dbReference type="SAM" id="Phobius"/>
    </source>
</evidence>
<feature type="transmembrane region" description="Helical" evidence="1">
    <location>
        <begin position="111"/>
        <end position="129"/>
    </location>
</feature>
<accession>G4QGD3</accession>
<dbReference type="HOGENOM" id="CLU_1452513_0_0_6"/>
<dbReference type="STRING" id="1085623.GNIT_1334"/>
<dbReference type="Pfam" id="PF26604">
    <property type="entry name" value="CBU_0592"/>
    <property type="match status" value="2"/>
</dbReference>
<evidence type="ECO:0000313" key="4">
    <source>
        <dbReference type="Proteomes" id="UP000009282"/>
    </source>
</evidence>